<accession>A0ABU3RPA8</accession>
<protein>
    <recommendedName>
        <fullName evidence="4">Flagellar assembly factor FliW</fullName>
    </recommendedName>
</protein>
<keyword evidence="6" id="KW-0969">Cilium</keyword>
<gene>
    <name evidence="4 6" type="primary">fliW</name>
    <name evidence="6" type="ORF">RQP52_31910</name>
</gene>
<evidence type="ECO:0000313" key="6">
    <source>
        <dbReference type="EMBL" id="MDU0205692.1"/>
    </source>
</evidence>
<dbReference type="EMBL" id="JAWCUD010000015">
    <property type="protein sequence ID" value="MDU0205692.1"/>
    <property type="molecule type" value="Genomic_DNA"/>
</dbReference>
<evidence type="ECO:0000313" key="7">
    <source>
        <dbReference type="Proteomes" id="UP001260980"/>
    </source>
</evidence>
<comment type="subcellular location">
    <subcellularLocation>
        <location evidence="4">Cytoplasm</location>
    </subcellularLocation>
</comment>
<dbReference type="PANTHER" id="PTHR39190">
    <property type="entry name" value="FLAGELLAR ASSEMBLY FACTOR FLIW"/>
    <property type="match status" value="1"/>
</dbReference>
<keyword evidence="6" id="KW-0966">Cell projection</keyword>
<dbReference type="RefSeq" id="WP_315955578.1">
    <property type="nucleotide sequence ID" value="NZ_JAWCUD010000015.1"/>
</dbReference>
<evidence type="ECO:0000256" key="4">
    <source>
        <dbReference type="HAMAP-Rule" id="MF_01185"/>
    </source>
</evidence>
<dbReference type="SUPFAM" id="SSF141457">
    <property type="entry name" value="BH3618-like"/>
    <property type="match status" value="1"/>
</dbReference>
<comment type="caution">
    <text evidence="6">The sequence shown here is derived from an EMBL/GenBank/DDBJ whole genome shotgun (WGS) entry which is preliminary data.</text>
</comment>
<dbReference type="Gene3D" id="2.30.290.10">
    <property type="entry name" value="BH3618-like"/>
    <property type="match status" value="1"/>
</dbReference>
<proteinExistence type="inferred from homology"/>
<evidence type="ECO:0000256" key="5">
    <source>
        <dbReference type="SAM" id="MobiDB-lite"/>
    </source>
</evidence>
<feature type="compositionally biased region" description="Basic and acidic residues" evidence="5">
    <location>
        <begin position="130"/>
        <end position="141"/>
    </location>
</feature>
<evidence type="ECO:0000256" key="1">
    <source>
        <dbReference type="ARBA" id="ARBA00022490"/>
    </source>
</evidence>
<dbReference type="InterPro" id="IPR003775">
    <property type="entry name" value="Flagellar_assembly_factor_FliW"/>
</dbReference>
<organism evidence="6 7">
    <name type="scientific">Paenibacillus violae</name>
    <dbReference type="NCBI Taxonomy" id="3077234"/>
    <lineage>
        <taxon>Bacteria</taxon>
        <taxon>Bacillati</taxon>
        <taxon>Bacillota</taxon>
        <taxon>Bacilli</taxon>
        <taxon>Bacillales</taxon>
        <taxon>Paenibacillaceae</taxon>
        <taxon>Paenibacillus</taxon>
    </lineage>
</organism>
<comment type="function">
    <text evidence="4">Acts as an anti-CsrA protein, binds CsrA and prevents it from repressing translation of its target genes, one of which is flagellin. Binds to flagellin and participates in the assembly of the flagellum.</text>
</comment>
<reference evidence="6 7" key="1">
    <citation type="submission" date="2023-10" db="EMBL/GenBank/DDBJ databases">
        <title>Paenibacillus strain PFR10 Genome sequencing and assembly.</title>
        <authorList>
            <person name="Kim I."/>
        </authorList>
    </citation>
    <scope>NUCLEOTIDE SEQUENCE [LARGE SCALE GENOMIC DNA]</scope>
    <source>
        <strain evidence="6 7">PFR10</strain>
    </source>
</reference>
<keyword evidence="7" id="KW-1185">Reference proteome</keyword>
<evidence type="ECO:0000256" key="2">
    <source>
        <dbReference type="ARBA" id="ARBA00022795"/>
    </source>
</evidence>
<comment type="similarity">
    <text evidence="4">Belongs to the FliW family.</text>
</comment>
<dbReference type="InterPro" id="IPR024046">
    <property type="entry name" value="Flagellar_assmbl_FliW_dom_sf"/>
</dbReference>
<keyword evidence="4" id="KW-0143">Chaperone</keyword>
<keyword evidence="2 4" id="KW-1005">Bacterial flagellum biogenesis</keyword>
<dbReference type="PANTHER" id="PTHR39190:SF1">
    <property type="entry name" value="FLAGELLAR ASSEMBLY FACTOR FLIW"/>
    <property type="match status" value="1"/>
</dbReference>
<dbReference type="Proteomes" id="UP001260980">
    <property type="component" value="Unassembled WGS sequence"/>
</dbReference>
<dbReference type="Pfam" id="PF02623">
    <property type="entry name" value="FliW"/>
    <property type="match status" value="1"/>
</dbReference>
<sequence>MLDLLQGKVLRFNGSILGFEELDEFEVSVVEEGSPYAYLQSVQDENISFLVVTPFVFYPNYTFEIEDNDKSLLELNSNEEVAVINIVTIKEPYTKSTVNLLAPLVLNIATEQARQLVLPPQSTYGTNDPLFKEAPEESGER</sequence>
<comment type="subunit">
    <text evidence="4">Interacts with translational regulator CsrA and flagellin(s).</text>
</comment>
<name>A0ABU3RPA8_9BACL</name>
<keyword evidence="6" id="KW-0282">Flagellum</keyword>
<keyword evidence="1 4" id="KW-0963">Cytoplasm</keyword>
<dbReference type="HAMAP" id="MF_01185">
    <property type="entry name" value="FliW"/>
    <property type="match status" value="1"/>
</dbReference>
<feature type="region of interest" description="Disordered" evidence="5">
    <location>
        <begin position="119"/>
        <end position="141"/>
    </location>
</feature>
<evidence type="ECO:0000256" key="3">
    <source>
        <dbReference type="ARBA" id="ARBA00022845"/>
    </source>
</evidence>
<keyword evidence="3 4" id="KW-0810">Translation regulation</keyword>